<dbReference type="AlphaFoldDB" id="I8TCY3"/>
<dbReference type="PANTHER" id="PTHR31270:SF1">
    <property type="entry name" value="GLUTAMINYL-PEPTIDE CYCLOTRANSFERASE"/>
    <property type="match status" value="1"/>
</dbReference>
<evidence type="ECO:0000313" key="2">
    <source>
        <dbReference type="Proteomes" id="UP000003704"/>
    </source>
</evidence>
<proteinExistence type="predicted"/>
<dbReference type="PANTHER" id="PTHR31270">
    <property type="entry name" value="GLUTAMINYL-PEPTIDE CYCLOTRANSFERASE"/>
    <property type="match status" value="1"/>
</dbReference>
<evidence type="ECO:0008006" key="3">
    <source>
        <dbReference type="Google" id="ProtNLM"/>
    </source>
</evidence>
<dbReference type="InterPro" id="IPR011044">
    <property type="entry name" value="Quino_amine_DH_bsu"/>
</dbReference>
<dbReference type="SUPFAM" id="SSF50969">
    <property type="entry name" value="YVTN repeat-like/Quinoprotein amine dehydrogenase"/>
    <property type="match status" value="1"/>
</dbReference>
<dbReference type="STRING" id="1172194.WQQ_19820"/>
<evidence type="ECO:0000313" key="1">
    <source>
        <dbReference type="EMBL" id="EIT71845.1"/>
    </source>
</evidence>
<gene>
    <name evidence="1" type="ORF">WQQ_19820</name>
</gene>
<dbReference type="GO" id="GO:0016603">
    <property type="term" value="F:glutaminyl-peptide cyclotransferase activity"/>
    <property type="evidence" value="ECO:0007669"/>
    <property type="project" value="InterPro"/>
</dbReference>
<dbReference type="EMBL" id="AKGD01000001">
    <property type="protein sequence ID" value="EIT71845.1"/>
    <property type="molecule type" value="Genomic_DNA"/>
</dbReference>
<reference evidence="1 2" key="1">
    <citation type="journal article" date="2012" name="J. Bacteriol.">
        <title>Genome Sequence of n-Alkane-Degrading Hydrocarboniphaga effusa Strain AP103T (ATCC BAA-332T).</title>
        <authorList>
            <person name="Chang H.K."/>
            <person name="Zylstra G.J."/>
            <person name="Chae J.C."/>
        </authorList>
    </citation>
    <scope>NUCLEOTIDE SEQUENCE [LARGE SCALE GENOMIC DNA]</scope>
    <source>
        <strain evidence="1 2">AP103</strain>
    </source>
</reference>
<protein>
    <recommendedName>
        <fullName evidence="3">Glutamine cyclotransferase</fullName>
    </recommendedName>
</protein>
<keyword evidence="2" id="KW-1185">Reference proteome</keyword>
<dbReference type="Proteomes" id="UP000003704">
    <property type="component" value="Unassembled WGS sequence"/>
</dbReference>
<name>I8TCY3_9GAMM</name>
<dbReference type="InterPro" id="IPR007788">
    <property type="entry name" value="QCT"/>
</dbReference>
<organism evidence="1 2">
    <name type="scientific">Hydrocarboniphaga effusa AP103</name>
    <dbReference type="NCBI Taxonomy" id="1172194"/>
    <lineage>
        <taxon>Bacteria</taxon>
        <taxon>Pseudomonadati</taxon>
        <taxon>Pseudomonadota</taxon>
        <taxon>Gammaproteobacteria</taxon>
        <taxon>Nevskiales</taxon>
        <taxon>Nevskiaceae</taxon>
        <taxon>Hydrocarboniphaga</taxon>
    </lineage>
</organism>
<dbReference type="Pfam" id="PF05096">
    <property type="entry name" value="Glu_cyclase_2"/>
    <property type="match status" value="1"/>
</dbReference>
<comment type="caution">
    <text evidence="1">The sequence shown here is derived from an EMBL/GenBank/DDBJ whole genome shotgun (WGS) entry which is preliminary data.</text>
</comment>
<accession>I8TCY3</accession>
<sequence length="175" mass="19752">MTWVGDELFILTWRERVVFVVDSSIRERRRLQNPTEGWGITHLPTMGGDHLLVSDGSSTLTERAPSNWEALRAIEVTASGKPVDQLNELEFVKGRVYANVWHSDRIAVLDPQTGHVLNWLDLSALQSRFAKPAGWDAEEHVLNGIAYDVQTQHLLVTGKCWPKIFELKVEGVSSH</sequence>